<keyword evidence="2" id="KW-1185">Reference proteome</keyword>
<accession>A0A8T0WIN4</accession>
<evidence type="ECO:0000313" key="1">
    <source>
        <dbReference type="EMBL" id="KAG2644513.1"/>
    </source>
</evidence>
<gene>
    <name evidence="1" type="ORF">PVAP13_2KG203386</name>
</gene>
<dbReference type="Proteomes" id="UP000823388">
    <property type="component" value="Chromosome 2K"/>
</dbReference>
<name>A0A8T0WIN4_PANVG</name>
<protein>
    <submittedName>
        <fullName evidence="1">Uncharacterized protein</fullName>
    </submittedName>
</protein>
<evidence type="ECO:0000313" key="2">
    <source>
        <dbReference type="Proteomes" id="UP000823388"/>
    </source>
</evidence>
<sequence length="269" mass="29135">MHLKGSGSIHNNPTVFCRFMDRSIQFGEDSTRDPKGHVGRPSLHLILCISAWPAPREALTPKCRRSSGLRPQLACRLAGLCTRPLALPPPWLAGLRPVLAPHAAGLCRAARGLPACGLRHLCTQPAGRPLARPPNTASLPPHVSLRPVSCLLWPAPPQHAVARPFARPPTTAWQAAPSPLRPVLPCLRPWLAGLLVSLSLASSRWARKSRDGACAAVPPRWWWRQQVGRTARAYGASKSDPPIHTSLMVSKRGPLGLFWWAGSATPIVT</sequence>
<organism evidence="1 2">
    <name type="scientific">Panicum virgatum</name>
    <name type="common">Blackwell switchgrass</name>
    <dbReference type="NCBI Taxonomy" id="38727"/>
    <lineage>
        <taxon>Eukaryota</taxon>
        <taxon>Viridiplantae</taxon>
        <taxon>Streptophyta</taxon>
        <taxon>Embryophyta</taxon>
        <taxon>Tracheophyta</taxon>
        <taxon>Spermatophyta</taxon>
        <taxon>Magnoliopsida</taxon>
        <taxon>Liliopsida</taxon>
        <taxon>Poales</taxon>
        <taxon>Poaceae</taxon>
        <taxon>PACMAD clade</taxon>
        <taxon>Panicoideae</taxon>
        <taxon>Panicodae</taxon>
        <taxon>Paniceae</taxon>
        <taxon>Panicinae</taxon>
        <taxon>Panicum</taxon>
        <taxon>Panicum sect. Hiantes</taxon>
    </lineage>
</organism>
<comment type="caution">
    <text evidence="1">The sequence shown here is derived from an EMBL/GenBank/DDBJ whole genome shotgun (WGS) entry which is preliminary data.</text>
</comment>
<dbReference type="EMBL" id="CM029039">
    <property type="protein sequence ID" value="KAG2644513.1"/>
    <property type="molecule type" value="Genomic_DNA"/>
</dbReference>
<dbReference type="AlphaFoldDB" id="A0A8T0WIN4"/>
<reference evidence="1 2" key="1">
    <citation type="submission" date="2020-05" db="EMBL/GenBank/DDBJ databases">
        <title>WGS assembly of Panicum virgatum.</title>
        <authorList>
            <person name="Lovell J.T."/>
            <person name="Jenkins J."/>
            <person name="Shu S."/>
            <person name="Juenger T.E."/>
            <person name="Schmutz J."/>
        </authorList>
    </citation>
    <scope>NUCLEOTIDE SEQUENCE [LARGE SCALE GENOMIC DNA]</scope>
    <source>
        <strain evidence="2">cv. AP13</strain>
    </source>
</reference>
<proteinExistence type="predicted"/>